<evidence type="ECO:0000313" key="2">
    <source>
        <dbReference type="EMBL" id="MBG8555201.1"/>
    </source>
</evidence>
<evidence type="ECO:0008006" key="4">
    <source>
        <dbReference type="Google" id="ProtNLM"/>
    </source>
</evidence>
<dbReference type="EMBL" id="JADWYK010000011">
    <property type="protein sequence ID" value="MBG8555201.1"/>
    <property type="molecule type" value="Genomic_DNA"/>
</dbReference>
<keyword evidence="3" id="KW-1185">Reference proteome</keyword>
<dbReference type="Proteomes" id="UP000601099">
    <property type="component" value="Unassembled WGS sequence"/>
</dbReference>
<accession>A0ABS0L545</accession>
<feature type="region of interest" description="Disordered" evidence="1">
    <location>
        <begin position="20"/>
        <end position="46"/>
    </location>
</feature>
<evidence type="ECO:0000313" key="3">
    <source>
        <dbReference type="Proteomes" id="UP000601099"/>
    </source>
</evidence>
<gene>
    <name evidence="2" type="ORF">I5L79_16745</name>
</gene>
<proteinExistence type="predicted"/>
<dbReference type="PROSITE" id="PS51257">
    <property type="entry name" value="PROKAR_LIPOPROTEIN"/>
    <property type="match status" value="1"/>
</dbReference>
<comment type="caution">
    <text evidence="2">The sequence shown here is derived from an EMBL/GenBank/DDBJ whole genome shotgun (WGS) entry which is preliminary data.</text>
</comment>
<reference evidence="2 3" key="1">
    <citation type="submission" date="2020-11" db="EMBL/GenBank/DDBJ databases">
        <title>Hymenobacter sp.</title>
        <authorList>
            <person name="Kim M.K."/>
        </authorList>
    </citation>
    <scope>NUCLEOTIDE SEQUENCE [LARGE SCALE GENOMIC DNA]</scope>
    <source>
        <strain evidence="2 3">BT594</strain>
    </source>
</reference>
<name>A0ABS0L545_9BACT</name>
<sequence>MKTSFVMAAIFALSLTSCGEHKTEDADTTTTTSDTPGAAPIAPEDAYAGVDTTAAAAADTAAAQ</sequence>
<dbReference type="RefSeq" id="WP_196956224.1">
    <property type="nucleotide sequence ID" value="NZ_JADWYK010000011.1"/>
</dbReference>
<evidence type="ECO:0000256" key="1">
    <source>
        <dbReference type="SAM" id="MobiDB-lite"/>
    </source>
</evidence>
<organism evidence="2 3">
    <name type="scientific">Hymenobacter guriensis</name>
    <dbReference type="NCBI Taxonomy" id="2793065"/>
    <lineage>
        <taxon>Bacteria</taxon>
        <taxon>Pseudomonadati</taxon>
        <taxon>Bacteroidota</taxon>
        <taxon>Cytophagia</taxon>
        <taxon>Cytophagales</taxon>
        <taxon>Hymenobacteraceae</taxon>
        <taxon>Hymenobacter</taxon>
    </lineage>
</organism>
<protein>
    <recommendedName>
        <fullName evidence="4">Entericidin</fullName>
    </recommendedName>
</protein>